<dbReference type="InterPro" id="IPR011032">
    <property type="entry name" value="GroES-like_sf"/>
</dbReference>
<dbReference type="Proteomes" id="UP000001554">
    <property type="component" value="Chromosome 19"/>
</dbReference>
<dbReference type="InterPro" id="IPR020843">
    <property type="entry name" value="ER"/>
</dbReference>
<reference evidence="36" key="1">
    <citation type="journal article" date="2020" name="Nat. Ecol. Evol.">
        <title>Deeply conserved synteny resolves early events in vertebrate evolution.</title>
        <authorList>
            <person name="Simakov O."/>
            <person name="Marletaz F."/>
            <person name="Yue J.X."/>
            <person name="O'Connell B."/>
            <person name="Jenkins J."/>
            <person name="Brandt A."/>
            <person name="Calef R."/>
            <person name="Tung C.H."/>
            <person name="Huang T.K."/>
            <person name="Schmutz J."/>
            <person name="Satoh N."/>
            <person name="Yu J.K."/>
            <person name="Putnam N.H."/>
            <person name="Green R.E."/>
            <person name="Rokhsar D.S."/>
        </authorList>
    </citation>
    <scope>NUCLEOTIDE SEQUENCE [LARGE SCALE GENOMIC DNA]</scope>
    <source>
        <strain evidence="36">S238N-H82</strain>
    </source>
</reference>
<keyword evidence="10" id="KW-0276">Fatty acid metabolism</keyword>
<organism evidence="36 37">
    <name type="scientific">Branchiostoma floridae</name>
    <name type="common">Florida lancelet</name>
    <name type="synonym">Amphioxus</name>
    <dbReference type="NCBI Taxonomy" id="7739"/>
    <lineage>
        <taxon>Eukaryota</taxon>
        <taxon>Metazoa</taxon>
        <taxon>Chordata</taxon>
        <taxon>Cephalochordata</taxon>
        <taxon>Leptocardii</taxon>
        <taxon>Amphioxiformes</taxon>
        <taxon>Branchiostomatidae</taxon>
        <taxon>Branchiostoma</taxon>
    </lineage>
</organism>
<evidence type="ECO:0000256" key="21">
    <source>
        <dbReference type="ARBA" id="ARBA00047617"/>
    </source>
</evidence>
<evidence type="ECO:0000256" key="25">
    <source>
        <dbReference type="ARBA" id="ARBA00047903"/>
    </source>
</evidence>
<evidence type="ECO:0000256" key="10">
    <source>
        <dbReference type="ARBA" id="ARBA00022832"/>
    </source>
</evidence>
<dbReference type="Pfam" id="PF00107">
    <property type="entry name" value="ADH_zinc_N"/>
    <property type="match status" value="1"/>
</dbReference>
<protein>
    <recommendedName>
        <fullName evidence="6">Prostaglandin reductase 1</fullName>
        <ecNumber evidence="4">1.3.1.48</ecNumber>
        <ecNumber evidence="5">1.3.1.74</ecNumber>
    </recommendedName>
    <alternativeName>
        <fullName evidence="19">15-oxoprostaglandin 13-reductase</fullName>
    </alternativeName>
    <alternativeName>
        <fullName evidence="17">Dithiolethione-inducible gene 1 protein</fullName>
    </alternativeName>
    <alternativeName>
        <fullName evidence="16">Leukotriene B4 12-hydroxydehydrogenase</fullName>
    </alternativeName>
    <alternativeName>
        <fullName evidence="18">NAD(P)H-dependent alkenal/one oxidoreductase</fullName>
    </alternativeName>
</protein>
<keyword evidence="9" id="KW-0597">Phosphoprotein</keyword>
<evidence type="ECO:0000256" key="27">
    <source>
        <dbReference type="ARBA" id="ARBA00048290"/>
    </source>
</evidence>
<dbReference type="KEGG" id="bfo:118406608"/>
<evidence type="ECO:0000313" key="36">
    <source>
        <dbReference type="Proteomes" id="UP000001554"/>
    </source>
</evidence>
<comment type="catalytic activity">
    <reaction evidence="23">
        <text>leukotriene B4 + NADP(+) = 12-oxo-leukotriene B4 + NADPH + H(+)</text>
        <dbReference type="Rhea" id="RHEA:50608"/>
        <dbReference type="ChEBI" id="CHEBI:15378"/>
        <dbReference type="ChEBI" id="CHEBI:57461"/>
        <dbReference type="ChEBI" id="CHEBI:57783"/>
        <dbReference type="ChEBI" id="CHEBI:58349"/>
        <dbReference type="ChEBI" id="CHEBI:133309"/>
    </reaction>
    <physiologicalReaction direction="left-to-right" evidence="23">
        <dbReference type="Rhea" id="RHEA:50609"/>
    </physiologicalReaction>
</comment>
<dbReference type="EC" id="1.3.1.48" evidence="4"/>
<evidence type="ECO:0000256" key="24">
    <source>
        <dbReference type="ARBA" id="ARBA00047878"/>
    </source>
</evidence>
<evidence type="ECO:0000313" key="37">
    <source>
        <dbReference type="RefSeq" id="XP_035662666.1"/>
    </source>
</evidence>
<evidence type="ECO:0000256" key="34">
    <source>
        <dbReference type="ARBA" id="ARBA00049368"/>
    </source>
</evidence>
<comment type="catalytic activity">
    <reaction evidence="24">
        <text>13,14-dihydro-15-oxo-prostaglandin F1alpha + NADP(+) = 15-oxoprostaglandin F1alpha + NADPH + H(+)</text>
        <dbReference type="Rhea" id="RHEA:50592"/>
        <dbReference type="ChEBI" id="CHEBI:15378"/>
        <dbReference type="ChEBI" id="CHEBI:57783"/>
        <dbReference type="ChEBI" id="CHEBI:58349"/>
        <dbReference type="ChEBI" id="CHEBI:79072"/>
        <dbReference type="ChEBI" id="CHEBI:133411"/>
    </reaction>
    <physiologicalReaction direction="right-to-left" evidence="24">
        <dbReference type="Rhea" id="RHEA:50594"/>
    </physiologicalReaction>
</comment>
<comment type="catalytic activity">
    <reaction evidence="29">
        <text>20-hydroxy-leukotriene B4 + NADP(+) = 12-oxo-20-hydroxy-leukotriene B4 + NADPH + H(+)</text>
        <dbReference type="Rhea" id="RHEA:51208"/>
        <dbReference type="ChEBI" id="CHEBI:15378"/>
        <dbReference type="ChEBI" id="CHEBI:57460"/>
        <dbReference type="ChEBI" id="CHEBI:57783"/>
        <dbReference type="ChEBI" id="CHEBI:58349"/>
        <dbReference type="ChEBI" id="CHEBI:133346"/>
    </reaction>
    <physiologicalReaction direction="left-to-right" evidence="29">
        <dbReference type="Rhea" id="RHEA:51209"/>
    </physiologicalReaction>
</comment>
<dbReference type="GO" id="GO:0006693">
    <property type="term" value="P:prostaglandin metabolic process"/>
    <property type="evidence" value="ECO:0000318"/>
    <property type="project" value="GO_Central"/>
</dbReference>
<accession>A0A9J7HN45</accession>
<dbReference type="SUPFAM" id="SSF50129">
    <property type="entry name" value="GroES-like"/>
    <property type="match status" value="2"/>
</dbReference>
<dbReference type="InterPro" id="IPR045010">
    <property type="entry name" value="MDR_fam"/>
</dbReference>
<comment type="catalytic activity">
    <reaction evidence="30">
        <text>6-trans-leukotriene B4 + NADP(+) = 12-oxo-(5S)-hydroxy-(6E,8E,10E,14Z)-eicosatetraenoate + NADPH + H(+)</text>
        <dbReference type="Rhea" id="RHEA:51204"/>
        <dbReference type="ChEBI" id="CHEBI:15378"/>
        <dbReference type="ChEBI" id="CHEBI:57783"/>
        <dbReference type="ChEBI" id="CHEBI:58349"/>
        <dbReference type="ChEBI" id="CHEBI:90723"/>
        <dbReference type="ChEBI" id="CHEBI:133974"/>
    </reaction>
    <physiologicalReaction direction="left-to-right" evidence="30">
        <dbReference type="Rhea" id="RHEA:51205"/>
    </physiologicalReaction>
</comment>
<dbReference type="RefSeq" id="XP_035662666.1">
    <property type="nucleotide sequence ID" value="XM_035806773.1"/>
</dbReference>
<evidence type="ECO:0000256" key="8">
    <source>
        <dbReference type="ARBA" id="ARBA00022501"/>
    </source>
</evidence>
<feature type="domain" description="Enoyl reductase (ER)" evidence="35">
    <location>
        <begin position="71"/>
        <end position="389"/>
    </location>
</feature>
<keyword evidence="13" id="KW-0560">Oxidoreductase</keyword>
<evidence type="ECO:0000259" key="35">
    <source>
        <dbReference type="SMART" id="SM00829"/>
    </source>
</evidence>
<dbReference type="InterPro" id="IPR014190">
    <property type="entry name" value="PTGR1"/>
</dbReference>
<keyword evidence="8" id="KW-0644">Prostaglandin metabolism</keyword>
<dbReference type="Gene3D" id="3.90.180.10">
    <property type="entry name" value="Medium-chain alcohol dehydrogenases, catalytic domain"/>
    <property type="match status" value="1"/>
</dbReference>
<keyword evidence="11" id="KW-0521">NADP</keyword>
<evidence type="ECO:0000256" key="17">
    <source>
        <dbReference type="ARBA" id="ARBA00032255"/>
    </source>
</evidence>
<dbReference type="InterPro" id="IPR036291">
    <property type="entry name" value="NAD(P)-bd_dom_sf"/>
</dbReference>
<evidence type="ECO:0000256" key="6">
    <source>
        <dbReference type="ARBA" id="ARBA00020651"/>
    </source>
</evidence>
<comment type="catalytic activity">
    <reaction evidence="32">
        <text>13,14-dihydro-15-oxo-prostaglandin E1 + NADP(+) = 15-oxoprostaglandin E1 + NADPH + H(+)</text>
        <dbReference type="Rhea" id="RHEA:50584"/>
        <dbReference type="ChEBI" id="CHEBI:15378"/>
        <dbReference type="ChEBI" id="CHEBI:57401"/>
        <dbReference type="ChEBI" id="CHEBI:57783"/>
        <dbReference type="ChEBI" id="CHEBI:58349"/>
        <dbReference type="ChEBI" id="CHEBI:133408"/>
    </reaction>
    <physiologicalReaction direction="right-to-left" evidence="32">
        <dbReference type="Rhea" id="RHEA:50586"/>
    </physiologicalReaction>
</comment>
<evidence type="ECO:0000256" key="33">
    <source>
        <dbReference type="ARBA" id="ARBA00049179"/>
    </source>
</evidence>
<evidence type="ECO:0000256" key="13">
    <source>
        <dbReference type="ARBA" id="ARBA00023002"/>
    </source>
</evidence>
<evidence type="ECO:0000256" key="22">
    <source>
        <dbReference type="ARBA" id="ARBA00047742"/>
    </source>
</evidence>
<dbReference type="GO" id="GO:0032440">
    <property type="term" value="F:2-alkenal reductase [NAD(P)H] activity"/>
    <property type="evidence" value="ECO:0007669"/>
    <property type="project" value="UniProtKB-EC"/>
</dbReference>
<dbReference type="Gene3D" id="3.40.50.720">
    <property type="entry name" value="NAD(P)-binding Rossmann-like Domain"/>
    <property type="match status" value="1"/>
</dbReference>
<dbReference type="GO" id="GO:0005737">
    <property type="term" value="C:cytoplasm"/>
    <property type="evidence" value="ECO:0007669"/>
    <property type="project" value="UniProtKB-SubCell"/>
</dbReference>
<evidence type="ECO:0000256" key="14">
    <source>
        <dbReference type="ARBA" id="ARBA00023098"/>
    </source>
</evidence>
<dbReference type="OMA" id="VRNTWMS"/>
<evidence type="ECO:0000256" key="1">
    <source>
        <dbReference type="ARBA" id="ARBA00004496"/>
    </source>
</evidence>
<comment type="similarity">
    <text evidence="2">Belongs to the NADP-dependent oxidoreductase L4BD family.</text>
</comment>
<comment type="catalytic activity">
    <reaction evidence="26">
        <text>nonan-2-one + NADP(+) = (3E)-nonen-2-one + NADPH + H(+)</text>
        <dbReference type="Rhea" id="RHEA:50616"/>
        <dbReference type="ChEBI" id="CHEBI:15378"/>
        <dbReference type="ChEBI" id="CHEBI:57783"/>
        <dbReference type="ChEBI" id="CHEBI:58349"/>
        <dbReference type="ChEBI" id="CHEBI:77927"/>
        <dbReference type="ChEBI" id="CHEBI:133457"/>
    </reaction>
    <physiologicalReaction direction="right-to-left" evidence="26">
        <dbReference type="Rhea" id="RHEA:50618"/>
    </physiologicalReaction>
</comment>
<dbReference type="Pfam" id="PF16884">
    <property type="entry name" value="ADH_N_2"/>
    <property type="match status" value="1"/>
</dbReference>
<keyword evidence="14" id="KW-0443">Lipid metabolism</keyword>
<gene>
    <name evidence="37" type="primary">LOC118406608</name>
</gene>
<name>A0A9J7HN45_BRAFL</name>
<evidence type="ECO:0000256" key="18">
    <source>
        <dbReference type="ARBA" id="ARBA00032297"/>
    </source>
</evidence>
<dbReference type="CDD" id="cd08294">
    <property type="entry name" value="leukotriene_B4_DH_like"/>
    <property type="match status" value="1"/>
</dbReference>
<evidence type="ECO:0000256" key="16">
    <source>
        <dbReference type="ARBA" id="ARBA00031851"/>
    </source>
</evidence>
<comment type="catalytic activity">
    <reaction evidence="27">
        <text>13,14-dihydro-15-oxo-PGF2alpha + NADP(+) = 15-oxoprostaglandin F2alpha + NADPH + H(+)</text>
        <dbReference type="Rhea" id="RHEA:50588"/>
        <dbReference type="ChEBI" id="CHEBI:15378"/>
        <dbReference type="ChEBI" id="CHEBI:57783"/>
        <dbReference type="ChEBI" id="CHEBI:58349"/>
        <dbReference type="ChEBI" id="CHEBI:133374"/>
        <dbReference type="ChEBI" id="CHEBI:133409"/>
    </reaction>
    <physiologicalReaction direction="right-to-left" evidence="27">
        <dbReference type="Rhea" id="RHEA:50590"/>
    </physiologicalReaction>
</comment>
<comment type="subcellular location">
    <subcellularLocation>
        <location evidence="1">Cytoplasm</location>
    </subcellularLocation>
</comment>
<comment type="subunit">
    <text evidence="3">Monomer or homodimer.</text>
</comment>
<keyword evidence="15" id="KW-0379">Hydroxylation</keyword>
<evidence type="ECO:0000256" key="9">
    <source>
        <dbReference type="ARBA" id="ARBA00022553"/>
    </source>
</evidence>
<keyword evidence="12" id="KW-0007">Acetylation</keyword>
<dbReference type="SMART" id="SM00829">
    <property type="entry name" value="PKS_ER"/>
    <property type="match status" value="1"/>
</dbReference>
<evidence type="ECO:0000256" key="3">
    <source>
        <dbReference type="ARBA" id="ARBA00011852"/>
    </source>
</evidence>
<evidence type="ECO:0000256" key="26">
    <source>
        <dbReference type="ARBA" id="ARBA00048066"/>
    </source>
</evidence>
<dbReference type="GO" id="GO:0047522">
    <property type="term" value="F:15-oxoprostaglandin 13-reductase [NAD(P)+] activity"/>
    <property type="evidence" value="ECO:0000318"/>
    <property type="project" value="GO_Central"/>
</dbReference>
<evidence type="ECO:0000256" key="28">
    <source>
        <dbReference type="ARBA" id="ARBA00048387"/>
    </source>
</evidence>
<dbReference type="GeneID" id="118406608"/>
<dbReference type="AlphaFoldDB" id="A0A9J7HN45"/>
<evidence type="ECO:0000256" key="11">
    <source>
        <dbReference type="ARBA" id="ARBA00022857"/>
    </source>
</evidence>
<evidence type="ECO:0000256" key="20">
    <source>
        <dbReference type="ARBA" id="ARBA00047461"/>
    </source>
</evidence>
<evidence type="ECO:0000256" key="12">
    <source>
        <dbReference type="ARBA" id="ARBA00022990"/>
    </source>
</evidence>
<dbReference type="PANTHER" id="PTHR43205">
    <property type="entry name" value="PROSTAGLANDIN REDUCTASE"/>
    <property type="match status" value="1"/>
</dbReference>
<evidence type="ECO:0000256" key="23">
    <source>
        <dbReference type="ARBA" id="ARBA00047871"/>
    </source>
</evidence>
<dbReference type="InterPro" id="IPR041694">
    <property type="entry name" value="ADH_N_2"/>
</dbReference>
<evidence type="ECO:0000256" key="30">
    <source>
        <dbReference type="ARBA" id="ARBA00048953"/>
    </source>
</evidence>
<comment type="catalytic activity">
    <reaction evidence="25">
        <text>dodecanal + NADP(+) = (2E)-dodecenal + NADPH + H(+)</text>
        <dbReference type="Rhea" id="RHEA:50784"/>
        <dbReference type="ChEBI" id="CHEBI:15378"/>
        <dbReference type="ChEBI" id="CHEBI:27836"/>
        <dbReference type="ChEBI" id="CHEBI:57783"/>
        <dbReference type="ChEBI" id="CHEBI:58349"/>
        <dbReference type="ChEBI" id="CHEBI:133741"/>
    </reaction>
    <physiologicalReaction direction="right-to-left" evidence="25">
        <dbReference type="Rhea" id="RHEA:50786"/>
    </physiologicalReaction>
</comment>
<comment type="catalytic activity">
    <reaction evidence="28">
        <text>4-hydroxynonanal + NADP(+) = (E)-4-hydroxynon-2-enal + NADPH + H(+)</text>
        <dbReference type="Rhea" id="RHEA:64736"/>
        <dbReference type="ChEBI" id="CHEBI:15378"/>
        <dbReference type="ChEBI" id="CHEBI:57783"/>
        <dbReference type="ChEBI" id="CHEBI:58349"/>
        <dbReference type="ChEBI" id="CHEBI:58968"/>
        <dbReference type="ChEBI" id="CHEBI:156112"/>
    </reaction>
    <physiologicalReaction direction="right-to-left" evidence="28">
        <dbReference type="Rhea" id="RHEA:64738"/>
    </physiologicalReaction>
</comment>
<dbReference type="InterPro" id="IPR013149">
    <property type="entry name" value="ADH-like_C"/>
</dbReference>
<evidence type="ECO:0000256" key="29">
    <source>
        <dbReference type="ARBA" id="ARBA00048591"/>
    </source>
</evidence>
<evidence type="ECO:0000256" key="19">
    <source>
        <dbReference type="ARBA" id="ARBA00033119"/>
    </source>
</evidence>
<keyword evidence="7" id="KW-0963">Cytoplasm</keyword>
<reference evidence="37" key="2">
    <citation type="submission" date="2025-08" db="UniProtKB">
        <authorList>
            <consortium name="RefSeq"/>
        </authorList>
    </citation>
    <scope>IDENTIFICATION</scope>
    <source>
        <strain evidence="37">S238N-H82</strain>
        <tissue evidence="37">Testes</tissue>
    </source>
</reference>
<dbReference type="FunFam" id="3.40.50.720:FF:000121">
    <property type="entry name" value="Prostaglandin reductase 2"/>
    <property type="match status" value="1"/>
</dbReference>
<comment type="catalytic activity">
    <reaction evidence="31">
        <text>(5S,12S)-dihydroxy-(6E,10E,12E,14Z)-eicosatetraenoate + NADP(+) = 12-oxo-(5S)-hydroxy-(6E,8E,10E,14Z)-eicosatetraenoate + NADPH + H(+)</text>
        <dbReference type="Rhea" id="RHEA:51212"/>
        <dbReference type="ChEBI" id="CHEBI:15378"/>
        <dbReference type="ChEBI" id="CHEBI:57783"/>
        <dbReference type="ChEBI" id="CHEBI:58349"/>
        <dbReference type="ChEBI" id="CHEBI:133974"/>
        <dbReference type="ChEBI" id="CHEBI:133975"/>
    </reaction>
    <physiologicalReaction direction="left-to-right" evidence="31">
        <dbReference type="Rhea" id="RHEA:51213"/>
    </physiologicalReaction>
</comment>
<evidence type="ECO:0000256" key="7">
    <source>
        <dbReference type="ARBA" id="ARBA00022490"/>
    </source>
</evidence>
<comment type="catalytic activity">
    <reaction evidence="20">
        <text>octanal + NADP(+) = (2E)-octenal + NADPH + H(+)</text>
        <dbReference type="Rhea" id="RHEA:50780"/>
        <dbReference type="ChEBI" id="CHEBI:15378"/>
        <dbReference type="ChEBI" id="CHEBI:17935"/>
        <dbReference type="ChEBI" id="CHEBI:57783"/>
        <dbReference type="ChEBI" id="CHEBI:58349"/>
        <dbReference type="ChEBI" id="CHEBI:61748"/>
    </reaction>
    <physiologicalReaction direction="right-to-left" evidence="20">
        <dbReference type="Rhea" id="RHEA:50782"/>
    </physiologicalReaction>
</comment>
<evidence type="ECO:0000256" key="32">
    <source>
        <dbReference type="ARBA" id="ARBA00049070"/>
    </source>
</evidence>
<evidence type="ECO:0000256" key="15">
    <source>
        <dbReference type="ARBA" id="ARBA00023278"/>
    </source>
</evidence>
<proteinExistence type="inferred from homology"/>
<dbReference type="OrthoDB" id="809632at2759"/>
<sequence>MRCCTMYAKWFTLQCVRVTNAVQVRYQDTRENVPKYYPDLRIKERLRRLCWTSSSTMVKAKKFVIAARFDGLPKVSDFQLVEEDTPELKNGDLLCETLFISVDPYMRLFGRSLKEGDTMIGEVVSRVIESKSQKYPVGTTVLAGYGWRTHAVVHEDDKHPLPTAQLRAVPADFPKELSPGLLLGVTGMPGMTAYFGLIDVCQPKSGETVFVNAAAGAVGSLVGQIAKIKGCKVIGCAGTDDKVIWLRDLGFDYVFNYKTKSLGEELKKAAPEGIDCYFDNVGGDFSVSVLNNHMKDHGRVAVCGSISTYNNPEVKGHYFFETIITKRLKLQGFIGAEYQAEWPAATTQVAKWIVEGKVKHKEHVANGFDQTPQALIGVLTGKNTGKAIVKI</sequence>
<dbReference type="EC" id="1.3.1.74" evidence="5"/>
<evidence type="ECO:0000256" key="5">
    <source>
        <dbReference type="ARBA" id="ARBA00012410"/>
    </source>
</evidence>
<evidence type="ECO:0000256" key="4">
    <source>
        <dbReference type="ARBA" id="ARBA00011981"/>
    </source>
</evidence>
<dbReference type="SUPFAM" id="SSF51735">
    <property type="entry name" value="NAD(P)-binding Rossmann-fold domains"/>
    <property type="match status" value="1"/>
</dbReference>
<comment type="catalytic activity">
    <reaction evidence="21">
        <text>decanal + NADP(+) = (2E)-decenal + NADPH + H(+)</text>
        <dbReference type="Rhea" id="RHEA:50612"/>
        <dbReference type="ChEBI" id="CHEBI:15378"/>
        <dbReference type="ChEBI" id="CHEBI:31457"/>
        <dbReference type="ChEBI" id="CHEBI:57783"/>
        <dbReference type="ChEBI" id="CHEBI:58349"/>
        <dbReference type="ChEBI" id="CHEBI:133455"/>
    </reaction>
    <physiologicalReaction direction="right-to-left" evidence="21">
        <dbReference type="Rhea" id="RHEA:50614"/>
    </physiologicalReaction>
</comment>
<keyword evidence="36" id="KW-1185">Reference proteome</keyword>
<dbReference type="PANTHER" id="PTHR43205:SF7">
    <property type="entry name" value="PROSTAGLANDIN REDUCTASE 1"/>
    <property type="match status" value="1"/>
</dbReference>
<comment type="catalytic activity">
    <reaction evidence="34">
        <text>hexanal + NADP(+) = (E)-hex-2-enal + NADPH + H(+)</text>
        <dbReference type="Rhea" id="RHEA:50776"/>
        <dbReference type="ChEBI" id="CHEBI:15378"/>
        <dbReference type="ChEBI" id="CHEBI:28913"/>
        <dbReference type="ChEBI" id="CHEBI:57783"/>
        <dbReference type="ChEBI" id="CHEBI:58349"/>
        <dbReference type="ChEBI" id="CHEBI:88528"/>
    </reaction>
    <physiologicalReaction direction="right-to-left" evidence="34">
        <dbReference type="Rhea" id="RHEA:50778"/>
    </physiologicalReaction>
</comment>
<comment type="catalytic activity">
    <reaction evidence="22">
        <text>pentan-2-one + NADP(+) = (E)-pent-3-en-2-one + NADPH + H(+)</text>
        <dbReference type="Rhea" id="RHEA:50788"/>
        <dbReference type="ChEBI" id="CHEBI:15378"/>
        <dbReference type="ChEBI" id="CHEBI:16472"/>
        <dbReference type="ChEBI" id="CHEBI:57783"/>
        <dbReference type="ChEBI" id="CHEBI:58349"/>
        <dbReference type="ChEBI" id="CHEBI:145276"/>
    </reaction>
    <physiologicalReaction direction="right-to-left" evidence="22">
        <dbReference type="Rhea" id="RHEA:50790"/>
    </physiologicalReaction>
</comment>
<evidence type="ECO:0000256" key="2">
    <source>
        <dbReference type="ARBA" id="ARBA00010460"/>
    </source>
</evidence>
<evidence type="ECO:0000256" key="31">
    <source>
        <dbReference type="ARBA" id="ARBA00049068"/>
    </source>
</evidence>
<comment type="catalytic activity">
    <reaction evidence="33">
        <text>an n-alkanal + NADP(+) = an alk-2-enal + NADPH + H(+)</text>
        <dbReference type="Rhea" id="RHEA:13737"/>
        <dbReference type="ChEBI" id="CHEBI:12834"/>
        <dbReference type="ChEBI" id="CHEBI:13757"/>
        <dbReference type="ChEBI" id="CHEBI:15378"/>
        <dbReference type="ChEBI" id="CHEBI:57783"/>
        <dbReference type="ChEBI" id="CHEBI:58349"/>
        <dbReference type="EC" id="1.3.1.74"/>
    </reaction>
    <physiologicalReaction direction="right-to-left" evidence="33">
        <dbReference type="Rhea" id="RHEA:13739"/>
    </physiologicalReaction>
</comment>